<keyword evidence="2" id="KW-1185">Reference proteome</keyword>
<dbReference type="KEGG" id="rlc:K227x_03340"/>
<protein>
    <submittedName>
        <fullName evidence="1">Uncharacterized protein</fullName>
    </submittedName>
</protein>
<dbReference type="Proteomes" id="UP000318538">
    <property type="component" value="Chromosome"/>
</dbReference>
<dbReference type="EMBL" id="CP036525">
    <property type="protein sequence ID" value="QDT01964.1"/>
    <property type="molecule type" value="Genomic_DNA"/>
</dbReference>
<accession>A0A517N4A8</accession>
<evidence type="ECO:0000313" key="2">
    <source>
        <dbReference type="Proteomes" id="UP000318538"/>
    </source>
</evidence>
<reference evidence="1 2" key="1">
    <citation type="submission" date="2019-02" db="EMBL/GenBank/DDBJ databases">
        <title>Deep-cultivation of Planctomycetes and their phenomic and genomic characterization uncovers novel biology.</title>
        <authorList>
            <person name="Wiegand S."/>
            <person name="Jogler M."/>
            <person name="Boedeker C."/>
            <person name="Pinto D."/>
            <person name="Vollmers J."/>
            <person name="Rivas-Marin E."/>
            <person name="Kohn T."/>
            <person name="Peeters S.H."/>
            <person name="Heuer A."/>
            <person name="Rast P."/>
            <person name="Oberbeckmann S."/>
            <person name="Bunk B."/>
            <person name="Jeske O."/>
            <person name="Meyerdierks A."/>
            <person name="Storesund J.E."/>
            <person name="Kallscheuer N."/>
            <person name="Luecker S."/>
            <person name="Lage O.M."/>
            <person name="Pohl T."/>
            <person name="Merkel B.J."/>
            <person name="Hornburger P."/>
            <person name="Mueller R.-W."/>
            <person name="Bruemmer F."/>
            <person name="Labrenz M."/>
            <person name="Spormann A.M."/>
            <person name="Op den Camp H."/>
            <person name="Overmann J."/>
            <person name="Amann R."/>
            <person name="Jetten M.S.M."/>
            <person name="Mascher T."/>
            <person name="Medema M.H."/>
            <person name="Devos D.P."/>
            <person name="Kaster A.-K."/>
            <person name="Ovreas L."/>
            <person name="Rohde M."/>
            <person name="Galperin M.Y."/>
            <person name="Jogler C."/>
        </authorList>
    </citation>
    <scope>NUCLEOTIDE SEQUENCE [LARGE SCALE GENOMIC DNA]</scope>
    <source>
        <strain evidence="1 2">K22_7</strain>
    </source>
</reference>
<sequence>MLETRLFRLSRHFVSHGSQLQSAIFLGNLPVANAGPDEDRPNPSIAAREHDLVKPRNWITAALTHQVLFNQADHRIRRFDGTNRGRSGEQQLGDLA</sequence>
<organism evidence="1 2">
    <name type="scientific">Rubripirellula lacrimiformis</name>
    <dbReference type="NCBI Taxonomy" id="1930273"/>
    <lineage>
        <taxon>Bacteria</taxon>
        <taxon>Pseudomonadati</taxon>
        <taxon>Planctomycetota</taxon>
        <taxon>Planctomycetia</taxon>
        <taxon>Pirellulales</taxon>
        <taxon>Pirellulaceae</taxon>
        <taxon>Rubripirellula</taxon>
    </lineage>
</organism>
<gene>
    <name evidence="1" type="ORF">K227x_03340</name>
</gene>
<evidence type="ECO:0000313" key="1">
    <source>
        <dbReference type="EMBL" id="QDT01964.1"/>
    </source>
</evidence>
<proteinExistence type="predicted"/>
<name>A0A517N4A8_9BACT</name>
<dbReference type="AlphaFoldDB" id="A0A517N4A8"/>